<proteinExistence type="predicted"/>
<evidence type="ECO:0000313" key="1">
    <source>
        <dbReference type="EMBL" id="MCM8558016.1"/>
    </source>
</evidence>
<keyword evidence="2" id="KW-1185">Reference proteome</keyword>
<protein>
    <submittedName>
        <fullName evidence="1">Uncharacterized protein</fullName>
    </submittedName>
</protein>
<gene>
    <name evidence="1" type="ORF">NDO55_09300</name>
</gene>
<dbReference type="Proteomes" id="UP001155128">
    <property type="component" value="Unassembled WGS sequence"/>
</dbReference>
<evidence type="ECO:0000313" key="2">
    <source>
        <dbReference type="Proteomes" id="UP001155128"/>
    </source>
</evidence>
<dbReference type="RefSeq" id="WP_252114589.1">
    <property type="nucleotide sequence ID" value="NZ_JAMSHT010000001.1"/>
</dbReference>
<accession>A0A9X2EJM5</accession>
<sequence length="166" mass="19498">MSASFFADVISPKPMRLELWQEPYTKTSFGSLPWLGWHFFSLPRDPADPDEDYVDDSFAQIIGYVERYHRKADWRDEDGNSVELRKLQPILDDSQRWALASWREVRDDGAVRVCINQFDDCVFRLTTERVRAANDMNWWEPVAWSDPFDDFAKAQENANRILSEAD</sequence>
<dbReference type="EMBL" id="JAMSHT010000001">
    <property type="protein sequence ID" value="MCM8558016.1"/>
    <property type="molecule type" value="Genomic_DNA"/>
</dbReference>
<dbReference type="AlphaFoldDB" id="A0A9X2EJM5"/>
<comment type="caution">
    <text evidence="1">The sequence shown here is derived from an EMBL/GenBank/DDBJ whole genome shotgun (WGS) entry which is preliminary data.</text>
</comment>
<reference evidence="1" key="1">
    <citation type="submission" date="2022-06" db="EMBL/GenBank/DDBJ databases">
        <title>Sphingomicrobium sedimins sp. nov., a marine bacterium isolated from tidal flat.</title>
        <authorList>
            <person name="Kim C.-H."/>
            <person name="Yoo Y."/>
            <person name="Kim J.-J."/>
        </authorList>
    </citation>
    <scope>NUCLEOTIDE SEQUENCE</scope>
    <source>
        <strain evidence="1">GRR-S6-50</strain>
    </source>
</reference>
<organism evidence="1 2">
    <name type="scientific">Sphingomicrobium sediminis</name>
    <dbReference type="NCBI Taxonomy" id="2950949"/>
    <lineage>
        <taxon>Bacteria</taxon>
        <taxon>Pseudomonadati</taxon>
        <taxon>Pseudomonadota</taxon>
        <taxon>Alphaproteobacteria</taxon>
        <taxon>Sphingomonadales</taxon>
        <taxon>Sphingomonadaceae</taxon>
        <taxon>Sphingomicrobium</taxon>
    </lineage>
</organism>
<name>A0A9X2EJM5_9SPHN</name>